<proteinExistence type="predicted"/>
<sequence>MNFVPKFEGRALSEEEIRIVRSAYERQNIREAKKRLAARAKPRKLHDDLRSRLLDTVIVILREGRPTLFALEGTCRHHVRAFLCVEGWGWEEADIASADIVLAALNRIGAKRPSWAEGQPEYRGTGFHGNMRRCINPKCHALLEDNQRLYCSHHCRNYVKGSRWVEQNKEHALAQNVINRAKRKAADPEAFKAKQREYQRRQDEKRPVRECVLCSKPFKADKTQRYCSDACKYKRNEAAKERACVVCFSRFFVRWVSEPKQTCSRKCAARLARYGPSKPLNSNNFKCEPVSVENNQ</sequence>
<evidence type="ECO:0000313" key="2">
    <source>
        <dbReference type="Proteomes" id="UP000246073"/>
    </source>
</evidence>
<accession>A0A2P9HH61</accession>
<evidence type="ECO:0000313" key="1">
    <source>
        <dbReference type="EMBL" id="SPL63444.1"/>
    </source>
</evidence>
<dbReference type="AlphaFoldDB" id="A0A2P9HH61"/>
<organism evidence="1 2">
    <name type="scientific">Ochrobactrum soli</name>
    <dbReference type="NCBI Taxonomy" id="2448455"/>
    <lineage>
        <taxon>Bacteria</taxon>
        <taxon>Pseudomonadati</taxon>
        <taxon>Pseudomonadota</taxon>
        <taxon>Alphaproteobacteria</taxon>
        <taxon>Hyphomicrobiales</taxon>
        <taxon>Brucellaceae</taxon>
        <taxon>Brucella/Ochrobactrum group</taxon>
        <taxon>Ochrobactrum</taxon>
    </lineage>
</organism>
<reference evidence="2" key="1">
    <citation type="submission" date="2017-12" db="EMBL/GenBank/DDBJ databases">
        <authorList>
            <person name="Diaz M."/>
        </authorList>
    </citation>
    <scope>NUCLEOTIDE SEQUENCE [LARGE SCALE GENOMIC DNA]</scope>
    <source>
        <strain evidence="2">FI11154</strain>
    </source>
</reference>
<dbReference type="RefSeq" id="WP_109367367.1">
    <property type="nucleotide sequence ID" value="NZ_OOFM01000004.1"/>
</dbReference>
<protein>
    <submittedName>
        <fullName evidence="1">Uncharacterized protein</fullName>
    </submittedName>
</protein>
<dbReference type="EMBL" id="OOFM01000004">
    <property type="protein sequence ID" value="SPL63444.1"/>
    <property type="molecule type" value="Genomic_DNA"/>
</dbReference>
<gene>
    <name evidence="1" type="ORF">OHAE_3376</name>
</gene>
<name>A0A2P9HH61_9HYPH</name>
<dbReference type="Proteomes" id="UP000246073">
    <property type="component" value="Unassembled WGS sequence"/>
</dbReference>